<feature type="domain" description="SnoaL-like" evidence="1">
    <location>
        <begin position="7"/>
        <end position="101"/>
    </location>
</feature>
<protein>
    <submittedName>
        <fullName evidence="2">Nuclear transport factor 2 family protein</fullName>
    </submittedName>
</protein>
<evidence type="ECO:0000313" key="3">
    <source>
        <dbReference type="Proteomes" id="UP000584670"/>
    </source>
</evidence>
<sequence length="123" mass="13291">MRVQEAVDAYYAAWSGGKGDFSGVPLADDFVFRGPVADFESADGYRAMAAQAGPLVTRFAIRHQFVDGTRVCSIIDWEMNLPVPPMTSAEILEIEDGRIVRGDLIYDAEPLRAALAQGAAPEA</sequence>
<evidence type="ECO:0000259" key="1">
    <source>
        <dbReference type="Pfam" id="PF12680"/>
    </source>
</evidence>
<dbReference type="Gene3D" id="3.10.450.50">
    <property type="match status" value="1"/>
</dbReference>
<dbReference type="AlphaFoldDB" id="A0A7X1J5X3"/>
<reference evidence="2 3" key="1">
    <citation type="submission" date="2020-08" db="EMBL/GenBank/DDBJ databases">
        <title>Streptomyces sp. PSKA01 genome sequencing and assembly.</title>
        <authorList>
            <person name="Mandal S."/>
            <person name="Maiti P.K."/>
            <person name="Das P."/>
        </authorList>
    </citation>
    <scope>NUCLEOTIDE SEQUENCE [LARGE SCALE GENOMIC DNA]</scope>
    <source>
        <strain evidence="2 3">PSKA01</strain>
    </source>
</reference>
<organism evidence="2 3">
    <name type="scientific">Streptomyces cupreus</name>
    <dbReference type="NCBI Taxonomy" id="2759956"/>
    <lineage>
        <taxon>Bacteria</taxon>
        <taxon>Bacillati</taxon>
        <taxon>Actinomycetota</taxon>
        <taxon>Actinomycetes</taxon>
        <taxon>Kitasatosporales</taxon>
        <taxon>Streptomycetaceae</taxon>
        <taxon>Streptomyces</taxon>
    </lineage>
</organism>
<dbReference type="RefSeq" id="WP_186284661.1">
    <property type="nucleotide sequence ID" value="NZ_JACMSF010000029.1"/>
</dbReference>
<name>A0A7X1J5X3_9ACTN</name>
<dbReference type="EMBL" id="JACMSF010000029">
    <property type="protein sequence ID" value="MBC2904803.1"/>
    <property type="molecule type" value="Genomic_DNA"/>
</dbReference>
<dbReference type="SUPFAM" id="SSF54427">
    <property type="entry name" value="NTF2-like"/>
    <property type="match status" value="1"/>
</dbReference>
<comment type="caution">
    <text evidence="2">The sequence shown here is derived from an EMBL/GenBank/DDBJ whole genome shotgun (WGS) entry which is preliminary data.</text>
</comment>
<evidence type="ECO:0000313" key="2">
    <source>
        <dbReference type="EMBL" id="MBC2904803.1"/>
    </source>
</evidence>
<proteinExistence type="predicted"/>
<gene>
    <name evidence="2" type="ORF">H4N64_25075</name>
</gene>
<dbReference type="Proteomes" id="UP000584670">
    <property type="component" value="Unassembled WGS sequence"/>
</dbReference>
<accession>A0A7X1J5X3</accession>
<dbReference type="Pfam" id="PF12680">
    <property type="entry name" value="SnoaL_2"/>
    <property type="match status" value="1"/>
</dbReference>
<dbReference type="InterPro" id="IPR037401">
    <property type="entry name" value="SnoaL-like"/>
</dbReference>
<dbReference type="InterPro" id="IPR032710">
    <property type="entry name" value="NTF2-like_dom_sf"/>
</dbReference>
<keyword evidence="3" id="KW-1185">Reference proteome</keyword>